<dbReference type="eggNOG" id="ENOG502R3DJ">
    <property type="taxonomic scope" value="Eukaryota"/>
</dbReference>
<evidence type="ECO:0000313" key="2">
    <source>
        <dbReference type="EnsemblPlants" id="LPERR10G12260.1"/>
    </source>
</evidence>
<keyword evidence="3" id="KW-1185">Reference proteome</keyword>
<organism evidence="2 3">
    <name type="scientific">Leersia perrieri</name>
    <dbReference type="NCBI Taxonomy" id="77586"/>
    <lineage>
        <taxon>Eukaryota</taxon>
        <taxon>Viridiplantae</taxon>
        <taxon>Streptophyta</taxon>
        <taxon>Embryophyta</taxon>
        <taxon>Tracheophyta</taxon>
        <taxon>Spermatophyta</taxon>
        <taxon>Magnoliopsida</taxon>
        <taxon>Liliopsida</taxon>
        <taxon>Poales</taxon>
        <taxon>Poaceae</taxon>
        <taxon>BOP clade</taxon>
        <taxon>Oryzoideae</taxon>
        <taxon>Oryzeae</taxon>
        <taxon>Oryzinae</taxon>
        <taxon>Leersia</taxon>
    </lineage>
</organism>
<dbReference type="AlphaFoldDB" id="A0A0D9XLM3"/>
<dbReference type="STRING" id="77586.A0A0D9XLM3"/>
<dbReference type="PANTHER" id="PTHR36901:SF1">
    <property type="entry name" value="F-BOX DOMAIN CONTAINING PROTEIN, EXPRESSED"/>
    <property type="match status" value="1"/>
</dbReference>
<dbReference type="Pfam" id="PF03478">
    <property type="entry name" value="Beta-prop_KIB1-4"/>
    <property type="match status" value="1"/>
</dbReference>
<reference evidence="2 3" key="1">
    <citation type="submission" date="2012-08" db="EMBL/GenBank/DDBJ databases">
        <title>Oryza genome evolution.</title>
        <authorList>
            <person name="Wing R.A."/>
        </authorList>
    </citation>
    <scope>NUCLEOTIDE SEQUENCE</scope>
</reference>
<feature type="domain" description="KIB1-4 beta-propeller" evidence="1">
    <location>
        <begin position="4"/>
        <end position="229"/>
    </location>
</feature>
<dbReference type="EnsemblPlants" id="LPERR10G12260.1">
    <property type="protein sequence ID" value="LPERR10G12260.1"/>
    <property type="gene ID" value="LPERR10G12260"/>
</dbReference>
<dbReference type="HOGENOM" id="CLU_046928_1_0_1"/>
<protein>
    <recommendedName>
        <fullName evidence="1">KIB1-4 beta-propeller domain-containing protein</fullName>
    </recommendedName>
</protein>
<dbReference type="Proteomes" id="UP000032180">
    <property type="component" value="Chromosome 10"/>
</dbReference>
<proteinExistence type="predicted"/>
<sequence length="276" mass="31137">MAITHYNPVTTCRVPLPTISFFKRWHNVSTTVLLADPDMATEWSALAVGYPVICLAFYCSIVNDWMPIAFNSASYACIEHFRGRLYVTFKSWIGILDLDGDVLAINPLEIAGDGDNDYSESDARDGPSPKIKWGHLLDLLDEDPPSKRIVESHLVECNGELLLMVMHVEGQYNNSKVEWVGDGAVRLLRMEDLGSFALFICRNHVFALSPKEFPTILANCVYIVEQQCQPDGLVRVVNFNDDTNEWVGDKDIFPDDGKLRCTLVGWAFRGWVLPKY</sequence>
<reference evidence="2" key="3">
    <citation type="submission" date="2015-04" db="UniProtKB">
        <authorList>
            <consortium name="EnsemblPlants"/>
        </authorList>
    </citation>
    <scope>IDENTIFICATION</scope>
</reference>
<evidence type="ECO:0000259" key="1">
    <source>
        <dbReference type="Pfam" id="PF03478"/>
    </source>
</evidence>
<name>A0A0D9XLM3_9ORYZ</name>
<dbReference type="PANTHER" id="PTHR36901">
    <property type="entry name" value="F-BOX DOMAIN CONTAINING PROTEIN, EXPRESSED-RELATED"/>
    <property type="match status" value="1"/>
</dbReference>
<accession>A0A0D9XLM3</accession>
<evidence type="ECO:0000313" key="3">
    <source>
        <dbReference type="Proteomes" id="UP000032180"/>
    </source>
</evidence>
<dbReference type="InterPro" id="IPR005174">
    <property type="entry name" value="KIB1-4_b-propeller"/>
</dbReference>
<reference evidence="3" key="2">
    <citation type="submission" date="2013-12" db="EMBL/GenBank/DDBJ databases">
        <authorList>
            <person name="Yu Y."/>
            <person name="Lee S."/>
            <person name="de Baynast K."/>
            <person name="Wissotski M."/>
            <person name="Liu L."/>
            <person name="Talag J."/>
            <person name="Goicoechea J."/>
            <person name="Angelova A."/>
            <person name="Jetty R."/>
            <person name="Kudrna D."/>
            <person name="Golser W."/>
            <person name="Rivera L."/>
            <person name="Zhang J."/>
            <person name="Wing R."/>
        </authorList>
    </citation>
    <scope>NUCLEOTIDE SEQUENCE</scope>
</reference>
<dbReference type="Gramene" id="LPERR10G12260.1">
    <property type="protein sequence ID" value="LPERR10G12260.1"/>
    <property type="gene ID" value="LPERR10G12260"/>
</dbReference>